<gene>
    <name evidence="10" type="ORF">ENK01_03755</name>
</gene>
<accession>A0A7V5NXJ4</accession>
<evidence type="ECO:0000313" key="10">
    <source>
        <dbReference type="EMBL" id="HHI89047.1"/>
    </source>
</evidence>
<feature type="non-terminal residue" evidence="10">
    <location>
        <position position="1"/>
    </location>
</feature>
<evidence type="ECO:0000259" key="7">
    <source>
        <dbReference type="Pfam" id="PF01488"/>
    </source>
</evidence>
<evidence type="ECO:0000256" key="3">
    <source>
        <dbReference type="ARBA" id="ARBA00022857"/>
    </source>
</evidence>
<keyword evidence="5" id="KW-0028">Amino-acid biosynthesis</keyword>
<dbReference type="UniPathway" id="UPA00053">
    <property type="reaction ID" value="UER00087"/>
</dbReference>
<dbReference type="CDD" id="cd01065">
    <property type="entry name" value="NAD_bind_Shikimate_DH"/>
    <property type="match status" value="1"/>
</dbReference>
<dbReference type="GO" id="GO:0019632">
    <property type="term" value="P:shikimate metabolic process"/>
    <property type="evidence" value="ECO:0007669"/>
    <property type="project" value="TreeGrafter"/>
</dbReference>
<organism evidence="10">
    <name type="scientific">Hellea balneolensis</name>
    <dbReference type="NCBI Taxonomy" id="287478"/>
    <lineage>
        <taxon>Bacteria</taxon>
        <taxon>Pseudomonadati</taxon>
        <taxon>Pseudomonadota</taxon>
        <taxon>Alphaproteobacteria</taxon>
        <taxon>Maricaulales</taxon>
        <taxon>Robiginitomaculaceae</taxon>
        <taxon>Hellea</taxon>
    </lineage>
</organism>
<evidence type="ECO:0000256" key="6">
    <source>
        <dbReference type="ARBA" id="ARBA00049442"/>
    </source>
</evidence>
<proteinExistence type="predicted"/>
<dbReference type="InterPro" id="IPR036291">
    <property type="entry name" value="NAD(P)-bd_dom_sf"/>
</dbReference>
<name>A0A7V5NXJ4_9PROT</name>
<dbReference type="Gene3D" id="3.40.50.720">
    <property type="entry name" value="NAD(P)-binding Rossmann-like Domain"/>
    <property type="match status" value="1"/>
</dbReference>
<dbReference type="EC" id="1.1.1.25" evidence="2"/>
<dbReference type="EMBL" id="DROP01000252">
    <property type="protein sequence ID" value="HHI89047.1"/>
    <property type="molecule type" value="Genomic_DNA"/>
</dbReference>
<dbReference type="InterPro" id="IPR006151">
    <property type="entry name" value="Shikm_DH/Glu-tRNA_Rdtase"/>
</dbReference>
<evidence type="ECO:0000259" key="9">
    <source>
        <dbReference type="Pfam" id="PF18317"/>
    </source>
</evidence>
<dbReference type="PANTHER" id="PTHR21089:SF1">
    <property type="entry name" value="BIFUNCTIONAL 3-DEHYDROQUINATE DEHYDRATASE_SHIKIMATE DEHYDROGENASE, CHLOROPLASTIC"/>
    <property type="match status" value="1"/>
</dbReference>
<dbReference type="InterPro" id="IPR022893">
    <property type="entry name" value="Shikimate_DH_fam"/>
</dbReference>
<comment type="catalytic activity">
    <reaction evidence="6">
        <text>shikimate + NADP(+) = 3-dehydroshikimate + NADPH + H(+)</text>
        <dbReference type="Rhea" id="RHEA:17737"/>
        <dbReference type="ChEBI" id="CHEBI:15378"/>
        <dbReference type="ChEBI" id="CHEBI:16630"/>
        <dbReference type="ChEBI" id="CHEBI:36208"/>
        <dbReference type="ChEBI" id="CHEBI:57783"/>
        <dbReference type="ChEBI" id="CHEBI:58349"/>
        <dbReference type="EC" id="1.1.1.25"/>
    </reaction>
</comment>
<dbReference type="Gene3D" id="3.40.50.10860">
    <property type="entry name" value="Leucine Dehydrogenase, chain A, domain 1"/>
    <property type="match status" value="1"/>
</dbReference>
<dbReference type="GO" id="GO:0005829">
    <property type="term" value="C:cytosol"/>
    <property type="evidence" value="ECO:0007669"/>
    <property type="project" value="TreeGrafter"/>
</dbReference>
<comment type="pathway">
    <text evidence="1">Metabolic intermediate biosynthesis; chorismate biosynthesis; chorismate from D-erythrose 4-phosphate and phosphoenolpyruvate: step 4/7.</text>
</comment>
<dbReference type="Pfam" id="PF18317">
    <property type="entry name" value="SDH_C"/>
    <property type="match status" value="1"/>
</dbReference>
<dbReference type="Pfam" id="PF08501">
    <property type="entry name" value="Shikimate_dh_N"/>
    <property type="match status" value="1"/>
</dbReference>
<evidence type="ECO:0000259" key="8">
    <source>
        <dbReference type="Pfam" id="PF08501"/>
    </source>
</evidence>
<dbReference type="InterPro" id="IPR041121">
    <property type="entry name" value="SDH_C"/>
</dbReference>
<dbReference type="GO" id="GO:0009423">
    <property type="term" value="P:chorismate biosynthetic process"/>
    <property type="evidence" value="ECO:0007669"/>
    <property type="project" value="UniProtKB-UniPathway"/>
</dbReference>
<sequence length="252" mass="27092">TDIHGAYTMFAVHPMEANRAFRSLKQTSISGVNVTIPLKSQAFAAADEQTPEAIKLGVCNVLYKRDDILVGHNTDMEGFAEPLLKQIGPHQLMNMSVTLVGTGGAARAALGALLSLGAPEIRLIGRDDEKVRALVARINTPNLFAWSWADRDEIVAGSGLVINATSAGMKTNPALDIDISTMRPGSWVYDLVYTPIQTPLLKAAEAAGLNTISGLDMLIAQARPSFKLFFGHEAPFIPDLGDRLRTRLEAGL</sequence>
<feature type="domain" description="Quinate/shikimate 5-dehydrogenase/glutamyl-tRNA reductase" evidence="7">
    <location>
        <begin position="89"/>
        <end position="167"/>
    </location>
</feature>
<keyword evidence="5" id="KW-0057">Aromatic amino acid biosynthesis</keyword>
<evidence type="ECO:0000256" key="2">
    <source>
        <dbReference type="ARBA" id="ARBA00012962"/>
    </source>
</evidence>
<keyword evidence="4" id="KW-0560">Oxidoreductase</keyword>
<keyword evidence="3" id="KW-0521">NADP</keyword>
<dbReference type="Proteomes" id="UP000885806">
    <property type="component" value="Unassembled WGS sequence"/>
</dbReference>
<dbReference type="AlphaFoldDB" id="A0A7V5NXJ4"/>
<dbReference type="InterPro" id="IPR046346">
    <property type="entry name" value="Aminoacid_DH-like_N_sf"/>
</dbReference>
<protein>
    <recommendedName>
        <fullName evidence="2">shikimate dehydrogenase (NADP(+))</fullName>
        <ecNumber evidence="2">1.1.1.25</ecNumber>
    </recommendedName>
</protein>
<dbReference type="GO" id="GO:0009073">
    <property type="term" value="P:aromatic amino acid family biosynthetic process"/>
    <property type="evidence" value="ECO:0007669"/>
    <property type="project" value="UniProtKB-KW"/>
</dbReference>
<dbReference type="GO" id="GO:0004764">
    <property type="term" value="F:shikimate 3-dehydrogenase (NADP+) activity"/>
    <property type="evidence" value="ECO:0007669"/>
    <property type="project" value="UniProtKB-EC"/>
</dbReference>
<dbReference type="PANTHER" id="PTHR21089">
    <property type="entry name" value="SHIKIMATE DEHYDROGENASE"/>
    <property type="match status" value="1"/>
</dbReference>
<comment type="caution">
    <text evidence="10">The sequence shown here is derived from an EMBL/GenBank/DDBJ whole genome shotgun (WGS) entry which is preliminary data.</text>
</comment>
<dbReference type="SUPFAM" id="SSF51735">
    <property type="entry name" value="NAD(P)-binding Rossmann-fold domains"/>
    <property type="match status" value="1"/>
</dbReference>
<dbReference type="Pfam" id="PF01488">
    <property type="entry name" value="Shikimate_DH"/>
    <property type="match status" value="1"/>
</dbReference>
<evidence type="ECO:0000256" key="1">
    <source>
        <dbReference type="ARBA" id="ARBA00004871"/>
    </source>
</evidence>
<dbReference type="InterPro" id="IPR013708">
    <property type="entry name" value="Shikimate_DH-bd_N"/>
</dbReference>
<feature type="domain" description="Shikimate dehydrogenase substrate binding N-terminal" evidence="8">
    <location>
        <begin position="2"/>
        <end position="62"/>
    </location>
</feature>
<dbReference type="SUPFAM" id="SSF53223">
    <property type="entry name" value="Aminoacid dehydrogenase-like, N-terminal domain"/>
    <property type="match status" value="1"/>
</dbReference>
<reference evidence="10" key="1">
    <citation type="journal article" date="2020" name="mSystems">
        <title>Genome- and Community-Level Interaction Insights into Carbon Utilization and Element Cycling Functions of Hydrothermarchaeota in Hydrothermal Sediment.</title>
        <authorList>
            <person name="Zhou Z."/>
            <person name="Liu Y."/>
            <person name="Xu W."/>
            <person name="Pan J."/>
            <person name="Luo Z.H."/>
            <person name="Li M."/>
        </authorList>
    </citation>
    <scope>NUCLEOTIDE SEQUENCE [LARGE SCALE GENOMIC DNA]</scope>
    <source>
        <strain evidence="10">HyVt-538</strain>
    </source>
</reference>
<feature type="domain" description="SDH C-terminal" evidence="9">
    <location>
        <begin position="214"/>
        <end position="236"/>
    </location>
</feature>
<evidence type="ECO:0000256" key="5">
    <source>
        <dbReference type="ARBA" id="ARBA00023141"/>
    </source>
</evidence>
<dbReference type="GO" id="GO:0050661">
    <property type="term" value="F:NADP binding"/>
    <property type="evidence" value="ECO:0007669"/>
    <property type="project" value="TreeGrafter"/>
</dbReference>
<evidence type="ECO:0000256" key="4">
    <source>
        <dbReference type="ARBA" id="ARBA00023002"/>
    </source>
</evidence>